<dbReference type="InterPro" id="IPR005888">
    <property type="entry name" value="dTDP_Gluc_deHydtase"/>
</dbReference>
<dbReference type="OrthoDB" id="331544at2759"/>
<dbReference type="Proteomes" id="UP000018001">
    <property type="component" value="Unassembled WGS sequence"/>
</dbReference>
<dbReference type="InterPro" id="IPR036291">
    <property type="entry name" value="NAD(P)-bd_dom_sf"/>
</dbReference>
<dbReference type="GO" id="GO:0008460">
    <property type="term" value="F:dTDP-glucose 4,6-dehydratase activity"/>
    <property type="evidence" value="ECO:0007669"/>
    <property type="project" value="InterPro"/>
</dbReference>
<dbReference type="HOGENOM" id="CLU_007383_1_14_1"/>
<reference evidence="6" key="1">
    <citation type="journal article" date="2014" name="Genome Announc.">
        <title>Draft genome sequence of the formaldehyde-resistant fungus Byssochlamys spectabilis No. 5 (anamorph Paecilomyces variotii No. 5) (NBRC109023).</title>
        <authorList>
            <person name="Oka T."/>
            <person name="Ekino K."/>
            <person name="Fukuda K."/>
            <person name="Nomura Y."/>
        </authorList>
    </citation>
    <scope>NUCLEOTIDE SEQUENCE [LARGE SCALE GENOMIC DNA]</scope>
    <source>
        <strain evidence="6">No. 5 / NBRC 109023</strain>
    </source>
</reference>
<comment type="caution">
    <text evidence="5">The sequence shown here is derived from an EMBL/GenBank/DDBJ whole genome shotgun (WGS) entry which is preliminary data.</text>
</comment>
<evidence type="ECO:0000313" key="6">
    <source>
        <dbReference type="Proteomes" id="UP000018001"/>
    </source>
</evidence>
<dbReference type="Pfam" id="PF16363">
    <property type="entry name" value="GDP_Man_Dehyd"/>
    <property type="match status" value="1"/>
</dbReference>
<evidence type="ECO:0000256" key="1">
    <source>
        <dbReference type="ARBA" id="ARBA00001911"/>
    </source>
</evidence>
<evidence type="ECO:0000256" key="2">
    <source>
        <dbReference type="ARBA" id="ARBA00023027"/>
    </source>
</evidence>
<proteinExistence type="predicted"/>
<dbReference type="EMBL" id="BAUL01000240">
    <property type="protein sequence ID" value="GAD98335.1"/>
    <property type="molecule type" value="Genomic_DNA"/>
</dbReference>
<accession>V5I4C2</accession>
<evidence type="ECO:0000259" key="4">
    <source>
        <dbReference type="Pfam" id="PF16363"/>
    </source>
</evidence>
<dbReference type="GO" id="GO:0009225">
    <property type="term" value="P:nucleotide-sugar metabolic process"/>
    <property type="evidence" value="ECO:0007669"/>
    <property type="project" value="InterPro"/>
</dbReference>
<dbReference type="Gene3D" id="3.90.25.10">
    <property type="entry name" value="UDP-galactose 4-epimerase, domain 1"/>
    <property type="match status" value="1"/>
</dbReference>
<evidence type="ECO:0000256" key="3">
    <source>
        <dbReference type="ARBA" id="ARBA00023239"/>
    </source>
</evidence>
<feature type="domain" description="NAD(P)-binding" evidence="4">
    <location>
        <begin position="52"/>
        <end position="359"/>
    </location>
</feature>
<keyword evidence="3" id="KW-0456">Lyase</keyword>
<keyword evidence="2" id="KW-0520">NAD</keyword>
<dbReference type="eggNOG" id="KOG0747">
    <property type="taxonomic scope" value="Eukaryota"/>
</dbReference>
<dbReference type="InParanoid" id="V5I4C2"/>
<organism evidence="5 6">
    <name type="scientific">Byssochlamys spectabilis (strain No. 5 / NBRC 109023)</name>
    <name type="common">Paecilomyces variotii</name>
    <dbReference type="NCBI Taxonomy" id="1356009"/>
    <lineage>
        <taxon>Eukaryota</taxon>
        <taxon>Fungi</taxon>
        <taxon>Dikarya</taxon>
        <taxon>Ascomycota</taxon>
        <taxon>Pezizomycotina</taxon>
        <taxon>Eurotiomycetes</taxon>
        <taxon>Eurotiomycetidae</taxon>
        <taxon>Eurotiales</taxon>
        <taxon>Thermoascaceae</taxon>
        <taxon>Paecilomyces</taxon>
    </lineage>
</organism>
<dbReference type="InterPro" id="IPR016040">
    <property type="entry name" value="NAD(P)-bd_dom"/>
</dbReference>
<dbReference type="FunFam" id="3.40.50.720:FF:000304">
    <property type="entry name" value="UDP-glucose 4,6-dehydratase"/>
    <property type="match status" value="1"/>
</dbReference>
<gene>
    <name evidence="5" type="ORF">PVAR5_7027</name>
</gene>
<dbReference type="SUPFAM" id="SSF51735">
    <property type="entry name" value="NAD(P)-binding Rossmann-fold domains"/>
    <property type="match status" value="1"/>
</dbReference>
<name>V5I4C2_BYSSN</name>
<dbReference type="PANTHER" id="PTHR43000">
    <property type="entry name" value="DTDP-D-GLUCOSE 4,6-DEHYDRATASE-RELATED"/>
    <property type="match status" value="1"/>
</dbReference>
<dbReference type="CDD" id="cd05246">
    <property type="entry name" value="dTDP_GD_SDR_e"/>
    <property type="match status" value="1"/>
</dbReference>
<dbReference type="AlphaFoldDB" id="V5I4C2"/>
<dbReference type="Gene3D" id="3.40.50.720">
    <property type="entry name" value="NAD(P)-binding Rossmann-like Domain"/>
    <property type="match status" value="1"/>
</dbReference>
<keyword evidence="6" id="KW-1185">Reference proteome</keyword>
<comment type="cofactor">
    <cofactor evidence="1">
        <name>NAD(+)</name>
        <dbReference type="ChEBI" id="CHEBI:57540"/>
    </cofactor>
</comment>
<evidence type="ECO:0000313" key="5">
    <source>
        <dbReference type="EMBL" id="GAD98335.1"/>
    </source>
</evidence>
<protein>
    <submittedName>
        <fullName evidence="5">dTDP-D-glucose 4,6-dehydratase-like protein</fullName>
    </submittedName>
</protein>
<sequence>MAPIASSDTFEPIASSETMDSLVRINSKQGNENIRMTGICKFEPLPNVKTILVTGGAGFIGSWMTRHLVQQYQNDYTVVCLDKMDTVSSLNNILALFEYPNFRFVHGSICDGRTVDFVLETYQVDCVMHFAANSHVQNSFGDPFSFTENNVLGTHVLLDRVRAYGKVQRFIHVSTDEVYGETNRIPAREESTLLAPTNPYSASKAAAEMYVMAYQRSFRIPAIIVRSNNVYGPCQYPEKLIPRFSNLMLKGHKLTLQGDGTHSRRFLYAADAADAFDTILHKGVVGEVYNIDSRYEVQNREVAARIMHLFGRDPNKDFDECVSWIPDRPFNDGDYCVDGGKLQELGWQQRVDFASGLAMTVEWYKRHLSFWWHSLPGQHPKGWKAQQYELP</sequence>